<dbReference type="GO" id="GO:0005789">
    <property type="term" value="C:endoplasmic reticulum membrane"/>
    <property type="evidence" value="ECO:0007669"/>
    <property type="project" value="TreeGrafter"/>
</dbReference>
<dbReference type="AlphaFoldDB" id="A0A9J6H6M8"/>
<organism evidence="1 2">
    <name type="scientific">Haemaphysalis longicornis</name>
    <name type="common">Bush tick</name>
    <dbReference type="NCBI Taxonomy" id="44386"/>
    <lineage>
        <taxon>Eukaryota</taxon>
        <taxon>Metazoa</taxon>
        <taxon>Ecdysozoa</taxon>
        <taxon>Arthropoda</taxon>
        <taxon>Chelicerata</taxon>
        <taxon>Arachnida</taxon>
        <taxon>Acari</taxon>
        <taxon>Parasitiformes</taxon>
        <taxon>Ixodida</taxon>
        <taxon>Ixodoidea</taxon>
        <taxon>Ixodidae</taxon>
        <taxon>Haemaphysalinae</taxon>
        <taxon>Haemaphysalis</taxon>
    </lineage>
</organism>
<sequence length="298" mass="34333">MNFAPAEHMQERLMMITRFEGWVLTLVCFDFFFFFKHFDVEQEVAIQPLHVSMGQADGCKFVFNNSACNFEAELLHEKDVLAPMQDLVSLLQPLFSQKGAYYNKKLFYLSMGLYRLFPPGSSVRQLILLDVDIQLCSDVALLRRHFSLFPSGAIMGLAYEQQPVYRHVLHKYRQAHPGTRCGDPAPRGHPGFNSGVALLDLEAMRNSTLYQRSLSAKRVGELVAKYSFVGHLGDQDFYSLLGWEHPELVYVLPCSWNRQLCEWWRHVGYEDVFEEYHRCDGAVHVYHGNCNSSIPPVR</sequence>
<protein>
    <recommendedName>
        <fullName evidence="3">Xyloside xylosyltransferase 1</fullName>
    </recommendedName>
</protein>
<dbReference type="SUPFAM" id="SSF53448">
    <property type="entry name" value="Nucleotide-diphospho-sugar transferases"/>
    <property type="match status" value="1"/>
</dbReference>
<dbReference type="EMBL" id="JABSTR010000257">
    <property type="protein sequence ID" value="KAH9382745.1"/>
    <property type="molecule type" value="Genomic_DNA"/>
</dbReference>
<dbReference type="GO" id="GO:0016266">
    <property type="term" value="P:protein O-linked glycosylation via N-acetyl-galactosamine"/>
    <property type="evidence" value="ECO:0007669"/>
    <property type="project" value="TreeGrafter"/>
</dbReference>
<dbReference type="PANTHER" id="PTHR46612:SF1">
    <property type="entry name" value="XYLOSIDE XYLOSYLTRANSFERASE 1"/>
    <property type="match status" value="1"/>
</dbReference>
<evidence type="ECO:0008006" key="3">
    <source>
        <dbReference type="Google" id="ProtNLM"/>
    </source>
</evidence>
<dbReference type="Gene3D" id="3.90.550.10">
    <property type="entry name" value="Spore Coat Polysaccharide Biosynthesis Protein SpsA, Chain A"/>
    <property type="match status" value="1"/>
</dbReference>
<dbReference type="OrthoDB" id="411524at2759"/>
<name>A0A9J6H6M8_HAELO</name>
<dbReference type="PANTHER" id="PTHR46612">
    <property type="entry name" value="XYLOSIDE XYLOSYLTRANSFERASE 1"/>
    <property type="match status" value="1"/>
</dbReference>
<dbReference type="VEuPathDB" id="VectorBase:HLOH_042820"/>
<gene>
    <name evidence="1" type="ORF">HPB48_023301</name>
</gene>
<dbReference type="InterPro" id="IPR042465">
    <property type="entry name" value="XXLT1"/>
</dbReference>
<dbReference type="GO" id="GO:0140560">
    <property type="term" value="F:xylosyl alpha-1,3-xylosyltransferase activity"/>
    <property type="evidence" value="ECO:0007669"/>
    <property type="project" value="TreeGrafter"/>
</dbReference>
<keyword evidence="2" id="KW-1185">Reference proteome</keyword>
<reference evidence="1 2" key="1">
    <citation type="journal article" date="2020" name="Cell">
        <title>Large-Scale Comparative Analyses of Tick Genomes Elucidate Their Genetic Diversity and Vector Capacities.</title>
        <authorList>
            <consortium name="Tick Genome and Microbiome Consortium (TIGMIC)"/>
            <person name="Jia N."/>
            <person name="Wang J."/>
            <person name="Shi W."/>
            <person name="Du L."/>
            <person name="Sun Y."/>
            <person name="Zhan W."/>
            <person name="Jiang J.F."/>
            <person name="Wang Q."/>
            <person name="Zhang B."/>
            <person name="Ji P."/>
            <person name="Bell-Sakyi L."/>
            <person name="Cui X.M."/>
            <person name="Yuan T.T."/>
            <person name="Jiang B.G."/>
            <person name="Yang W.F."/>
            <person name="Lam T.T."/>
            <person name="Chang Q.C."/>
            <person name="Ding S.J."/>
            <person name="Wang X.J."/>
            <person name="Zhu J.G."/>
            <person name="Ruan X.D."/>
            <person name="Zhao L."/>
            <person name="Wei J.T."/>
            <person name="Ye R.Z."/>
            <person name="Que T.C."/>
            <person name="Du C.H."/>
            <person name="Zhou Y.H."/>
            <person name="Cheng J.X."/>
            <person name="Dai P.F."/>
            <person name="Guo W.B."/>
            <person name="Han X.H."/>
            <person name="Huang E.J."/>
            <person name="Li L.F."/>
            <person name="Wei W."/>
            <person name="Gao Y.C."/>
            <person name="Liu J.Z."/>
            <person name="Shao H.Z."/>
            <person name="Wang X."/>
            <person name="Wang C.C."/>
            <person name="Yang T.C."/>
            <person name="Huo Q.B."/>
            <person name="Li W."/>
            <person name="Chen H.Y."/>
            <person name="Chen S.E."/>
            <person name="Zhou L.G."/>
            <person name="Ni X.B."/>
            <person name="Tian J.H."/>
            <person name="Sheng Y."/>
            <person name="Liu T."/>
            <person name="Pan Y.S."/>
            <person name="Xia L.Y."/>
            <person name="Li J."/>
            <person name="Zhao F."/>
            <person name="Cao W.C."/>
        </authorList>
    </citation>
    <scope>NUCLEOTIDE SEQUENCE [LARGE SCALE GENOMIC DNA]</scope>
    <source>
        <strain evidence="1">HaeL-2018</strain>
    </source>
</reference>
<dbReference type="Proteomes" id="UP000821853">
    <property type="component" value="Unassembled WGS sequence"/>
</dbReference>
<evidence type="ECO:0000313" key="2">
    <source>
        <dbReference type="Proteomes" id="UP000821853"/>
    </source>
</evidence>
<dbReference type="InterPro" id="IPR029044">
    <property type="entry name" value="Nucleotide-diphossugar_trans"/>
</dbReference>
<accession>A0A9J6H6M8</accession>
<comment type="caution">
    <text evidence="1">The sequence shown here is derived from an EMBL/GenBank/DDBJ whole genome shotgun (WGS) entry which is preliminary data.</text>
</comment>
<proteinExistence type="predicted"/>
<evidence type="ECO:0000313" key="1">
    <source>
        <dbReference type="EMBL" id="KAH9382745.1"/>
    </source>
</evidence>